<evidence type="ECO:0000313" key="14">
    <source>
        <dbReference type="Proteomes" id="UP001459277"/>
    </source>
</evidence>
<dbReference type="GO" id="GO:0006260">
    <property type="term" value="P:DNA replication"/>
    <property type="evidence" value="ECO:0007669"/>
    <property type="project" value="UniProtKB-KW"/>
</dbReference>
<keyword evidence="11" id="KW-0238">DNA-binding</keyword>
<evidence type="ECO:0000256" key="2">
    <source>
        <dbReference type="ARBA" id="ARBA00022679"/>
    </source>
</evidence>
<keyword evidence="4" id="KW-0235">DNA replication</keyword>
<reference evidence="13 14" key="1">
    <citation type="submission" date="2024-01" db="EMBL/GenBank/DDBJ databases">
        <title>A telomere-to-telomere, gap-free genome of sweet tea (Lithocarpus litseifolius).</title>
        <authorList>
            <person name="Zhou J."/>
        </authorList>
    </citation>
    <scope>NUCLEOTIDE SEQUENCE [LARGE SCALE GENOMIC DNA]</scope>
    <source>
        <strain evidence="13">Zhou-2022a</strain>
        <tissue evidence="13">Leaf</tissue>
    </source>
</reference>
<dbReference type="GO" id="GO:0003677">
    <property type="term" value="F:DNA binding"/>
    <property type="evidence" value="ECO:0007669"/>
    <property type="project" value="UniProtKB-KW"/>
</dbReference>
<organism evidence="13 14">
    <name type="scientific">Lithocarpus litseifolius</name>
    <dbReference type="NCBI Taxonomy" id="425828"/>
    <lineage>
        <taxon>Eukaryota</taxon>
        <taxon>Viridiplantae</taxon>
        <taxon>Streptophyta</taxon>
        <taxon>Embryophyta</taxon>
        <taxon>Tracheophyta</taxon>
        <taxon>Spermatophyta</taxon>
        <taxon>Magnoliopsida</taxon>
        <taxon>eudicotyledons</taxon>
        <taxon>Gunneridae</taxon>
        <taxon>Pentapetalae</taxon>
        <taxon>rosids</taxon>
        <taxon>fabids</taxon>
        <taxon>Fagales</taxon>
        <taxon>Fagaceae</taxon>
        <taxon>Lithocarpus</taxon>
    </lineage>
</organism>
<evidence type="ECO:0000313" key="13">
    <source>
        <dbReference type="EMBL" id="KAK9990270.1"/>
    </source>
</evidence>
<dbReference type="GO" id="GO:0046872">
    <property type="term" value="F:metal ion binding"/>
    <property type="evidence" value="ECO:0007669"/>
    <property type="project" value="UniProtKB-KW"/>
</dbReference>
<dbReference type="InterPro" id="IPR001301">
    <property type="entry name" value="Gemini_AL1_CLV"/>
</dbReference>
<keyword evidence="8" id="KW-0255">Endonuclease</keyword>
<evidence type="ECO:0000256" key="1">
    <source>
        <dbReference type="ARBA" id="ARBA00006240"/>
    </source>
</evidence>
<keyword evidence="7" id="KW-0547">Nucleotide-binding</keyword>
<dbReference type="AlphaFoldDB" id="A0AAW2C1Q5"/>
<keyword evidence="5" id="KW-0540">Nuclease</keyword>
<evidence type="ECO:0000256" key="8">
    <source>
        <dbReference type="ARBA" id="ARBA00022759"/>
    </source>
</evidence>
<keyword evidence="9" id="KW-0378">Hydrolase</keyword>
<dbReference type="InterPro" id="IPR022692">
    <property type="entry name" value="Gemini_AL1_REP_central"/>
</dbReference>
<dbReference type="Pfam" id="PF00799">
    <property type="entry name" value="Gemini_AL1"/>
    <property type="match status" value="1"/>
</dbReference>
<evidence type="ECO:0000256" key="5">
    <source>
        <dbReference type="ARBA" id="ARBA00022722"/>
    </source>
</evidence>
<keyword evidence="14" id="KW-1185">Reference proteome</keyword>
<dbReference type="EMBL" id="JAZDWU010000009">
    <property type="protein sequence ID" value="KAK9990270.1"/>
    <property type="molecule type" value="Genomic_DNA"/>
</dbReference>
<dbReference type="GO" id="GO:0005198">
    <property type="term" value="F:structural molecule activity"/>
    <property type="evidence" value="ECO:0007669"/>
    <property type="project" value="InterPro"/>
</dbReference>
<evidence type="ECO:0000256" key="10">
    <source>
        <dbReference type="ARBA" id="ARBA00023124"/>
    </source>
</evidence>
<dbReference type="PRINTS" id="PR00227">
    <property type="entry name" value="GEMCOATAL1"/>
</dbReference>
<dbReference type="SUPFAM" id="SSF55464">
    <property type="entry name" value="Origin of replication-binding domain, RBD-like"/>
    <property type="match status" value="1"/>
</dbReference>
<comment type="similarity">
    <text evidence="1">Belongs to the geminiviridae Rep protein family.</text>
</comment>
<dbReference type="PROSITE" id="PS52020">
    <property type="entry name" value="CRESS_DNA_REP"/>
    <property type="match status" value="1"/>
</dbReference>
<dbReference type="GO" id="GO:0000166">
    <property type="term" value="F:nucleotide binding"/>
    <property type="evidence" value="ECO:0007669"/>
    <property type="project" value="UniProtKB-KW"/>
</dbReference>
<dbReference type="GO" id="GO:0016779">
    <property type="term" value="F:nucleotidyltransferase activity"/>
    <property type="evidence" value="ECO:0007669"/>
    <property type="project" value="UniProtKB-KW"/>
</dbReference>
<dbReference type="Gene3D" id="3.40.1310.20">
    <property type="match status" value="1"/>
</dbReference>
<evidence type="ECO:0000256" key="11">
    <source>
        <dbReference type="ARBA" id="ARBA00023125"/>
    </source>
</evidence>
<dbReference type="InterPro" id="IPR001191">
    <property type="entry name" value="Gemini_AL1_REP"/>
</dbReference>
<dbReference type="PRINTS" id="PR00228">
    <property type="entry name" value="GEMCOATCLVL1"/>
</dbReference>
<feature type="domain" description="CRESS-DNA virus Rep endonuclease" evidence="12">
    <location>
        <begin position="112"/>
        <end position="210"/>
    </location>
</feature>
<dbReference type="InterPro" id="IPR049912">
    <property type="entry name" value="CRESS_DNA_REP"/>
</dbReference>
<evidence type="ECO:0000256" key="4">
    <source>
        <dbReference type="ARBA" id="ARBA00022705"/>
    </source>
</evidence>
<evidence type="ECO:0000259" key="12">
    <source>
        <dbReference type="PROSITE" id="PS52020"/>
    </source>
</evidence>
<dbReference type="Proteomes" id="UP001459277">
    <property type="component" value="Unassembled WGS sequence"/>
</dbReference>
<proteinExistence type="inferred from homology"/>
<accession>A0AAW2C1Q5</accession>
<evidence type="ECO:0000256" key="6">
    <source>
        <dbReference type="ARBA" id="ARBA00022723"/>
    </source>
</evidence>
<keyword evidence="2" id="KW-0808">Transferase</keyword>
<evidence type="ECO:0000256" key="9">
    <source>
        <dbReference type="ARBA" id="ARBA00022801"/>
    </source>
</evidence>
<keyword evidence="10" id="KW-0190">Covalent protein-DNA linkage</keyword>
<sequence>MPAGMYRTGKYTVIKTSTFRTSLNTGQFRAIPAGTGRTGRRTKTLEQYQQSCFTPQDNSIEREAQLAKTAQKCTQKLSGKEFVEGTDNGSRHSYESVNAKSPLSPIARKCGRCGSTTCQCSISCNSTHASSSVPPKYIRVAQETHQDGNLHLHCLIQFEGKYQCTNNRFFNLLSTSRSGHFHPNIQGARSSTDVNTYISKHGDFIEWGNFQIDGRSARGCTTAIGDAYAEALNSTNKEAALRVIKEKDPKNYVLQFHNINANLDRIFVPVEEPFQSKWDPLSFNVPNDMKQWAEDNVLIDAAARPTRPISLILEGESRLGKTACIKIIN</sequence>
<name>A0AAW2C1Q5_9ROSI</name>
<keyword evidence="6" id="KW-0479">Metal-binding</keyword>
<evidence type="ECO:0000256" key="7">
    <source>
        <dbReference type="ARBA" id="ARBA00022741"/>
    </source>
</evidence>
<keyword evidence="3" id="KW-0548">Nucleotidyltransferase</keyword>
<gene>
    <name evidence="13" type="ORF">SO802_025255</name>
</gene>
<dbReference type="Pfam" id="PF08283">
    <property type="entry name" value="Gemini_AL1_M"/>
    <property type="match status" value="1"/>
</dbReference>
<comment type="caution">
    <text evidence="13">The sequence shown here is derived from an EMBL/GenBank/DDBJ whole genome shotgun (WGS) entry which is preliminary data.</text>
</comment>
<evidence type="ECO:0000256" key="3">
    <source>
        <dbReference type="ARBA" id="ARBA00022695"/>
    </source>
</evidence>
<protein>
    <recommendedName>
        <fullName evidence="12">CRESS-DNA virus Rep endonuclease domain-containing protein</fullName>
    </recommendedName>
</protein>
<dbReference type="GO" id="GO:0016888">
    <property type="term" value="F:DNA endonuclease activity, producing 5'-phosphomonoesters"/>
    <property type="evidence" value="ECO:0007669"/>
    <property type="project" value="InterPro"/>
</dbReference>